<comment type="caution">
    <text evidence="2">The sequence shown here is derived from an EMBL/GenBank/DDBJ whole genome shotgun (WGS) entry which is preliminary data.</text>
</comment>
<name>A0A177NC34_9GAMM</name>
<sequence length="75" mass="8095">MESIEKASNFAHETVDNIANATSQAVEAIDKKGGELKQSEQLLMKNCQSYIRDNPVTSLGIAAAAGFLLSRLLSR</sequence>
<feature type="domain" description="DUF883" evidence="1">
    <location>
        <begin position="49"/>
        <end position="75"/>
    </location>
</feature>
<protein>
    <recommendedName>
        <fullName evidence="1">DUF883 domain-containing protein</fullName>
    </recommendedName>
</protein>
<dbReference type="RefSeq" id="WP_066982058.1">
    <property type="nucleotide sequence ID" value="NZ_LUUI01000101.1"/>
</dbReference>
<dbReference type="STRING" id="980561.A1359_09345"/>
<gene>
    <name evidence="2" type="ORF">A1359_09345</name>
</gene>
<reference evidence="2 3" key="1">
    <citation type="submission" date="2016-03" db="EMBL/GenBank/DDBJ databases">
        <authorList>
            <person name="Ploux O."/>
        </authorList>
    </citation>
    <scope>NUCLEOTIDE SEQUENCE [LARGE SCALE GENOMIC DNA]</scope>
    <source>
        <strain evidence="2 3">R-45370</strain>
    </source>
</reference>
<organism evidence="2 3">
    <name type="scientific">Methylomonas lenta</name>
    <dbReference type="NCBI Taxonomy" id="980561"/>
    <lineage>
        <taxon>Bacteria</taxon>
        <taxon>Pseudomonadati</taxon>
        <taxon>Pseudomonadota</taxon>
        <taxon>Gammaproteobacteria</taxon>
        <taxon>Methylococcales</taxon>
        <taxon>Methylococcaceae</taxon>
        <taxon>Methylomonas</taxon>
    </lineage>
</organism>
<dbReference type="InterPro" id="IPR043605">
    <property type="entry name" value="DUF883_C"/>
</dbReference>
<dbReference type="AlphaFoldDB" id="A0A177NC34"/>
<dbReference type="Proteomes" id="UP000078476">
    <property type="component" value="Unassembled WGS sequence"/>
</dbReference>
<evidence type="ECO:0000313" key="3">
    <source>
        <dbReference type="Proteomes" id="UP000078476"/>
    </source>
</evidence>
<dbReference type="OrthoDB" id="5570179at2"/>
<keyword evidence="3" id="KW-1185">Reference proteome</keyword>
<evidence type="ECO:0000259" key="1">
    <source>
        <dbReference type="Pfam" id="PF19029"/>
    </source>
</evidence>
<dbReference type="EMBL" id="LUUI01000101">
    <property type="protein sequence ID" value="OAI15608.1"/>
    <property type="molecule type" value="Genomic_DNA"/>
</dbReference>
<dbReference type="Pfam" id="PF19029">
    <property type="entry name" value="DUF883_C"/>
    <property type="match status" value="1"/>
</dbReference>
<proteinExistence type="predicted"/>
<evidence type="ECO:0000313" key="2">
    <source>
        <dbReference type="EMBL" id="OAI15608.1"/>
    </source>
</evidence>
<accession>A0A177NC34</accession>